<name>U5QLU9_GLOK1</name>
<gene>
    <name evidence="15" type="primary">cphA</name>
    <name evidence="15" type="ORF">GKIL_2419</name>
</gene>
<dbReference type="Pfam" id="PF18921">
    <property type="entry name" value="Cyanophycin_syn"/>
    <property type="match status" value="1"/>
</dbReference>
<dbReference type="InterPro" id="IPR013651">
    <property type="entry name" value="ATP-grasp_RimK-type"/>
</dbReference>
<evidence type="ECO:0000256" key="2">
    <source>
        <dbReference type="ARBA" id="ARBA00009060"/>
    </source>
</evidence>
<evidence type="ECO:0000259" key="14">
    <source>
        <dbReference type="PROSITE" id="PS50975"/>
    </source>
</evidence>
<dbReference type="SUPFAM" id="SSF53244">
    <property type="entry name" value="MurD-like peptide ligases, peptide-binding domain"/>
    <property type="match status" value="1"/>
</dbReference>
<dbReference type="InterPro" id="IPR036615">
    <property type="entry name" value="Mur_ligase_C_dom_sf"/>
</dbReference>
<evidence type="ECO:0000313" key="16">
    <source>
        <dbReference type="Proteomes" id="UP000017396"/>
    </source>
</evidence>
<dbReference type="RefSeq" id="WP_023173844.1">
    <property type="nucleotide sequence ID" value="NC_022600.1"/>
</dbReference>
<evidence type="ECO:0000256" key="10">
    <source>
        <dbReference type="ARBA" id="ARBA00031353"/>
    </source>
</evidence>
<dbReference type="InterPro" id="IPR011810">
    <property type="entry name" value="Cya_phycin_syn"/>
</dbReference>
<dbReference type="SUPFAM" id="SSF56059">
    <property type="entry name" value="Glutathione synthetase ATP-binding domain-like"/>
    <property type="match status" value="1"/>
</dbReference>
<evidence type="ECO:0000256" key="1">
    <source>
        <dbReference type="ARBA" id="ARBA00003184"/>
    </source>
</evidence>
<proteinExistence type="inferred from homology"/>
<dbReference type="PANTHER" id="PTHR23135">
    <property type="entry name" value="MUR LIGASE FAMILY MEMBER"/>
    <property type="match status" value="1"/>
</dbReference>
<dbReference type="Gene3D" id="3.90.190.20">
    <property type="entry name" value="Mur ligase, C-terminal domain"/>
    <property type="match status" value="1"/>
</dbReference>
<dbReference type="PROSITE" id="PS01011">
    <property type="entry name" value="FOLYLPOLYGLU_SYNT_1"/>
    <property type="match status" value="1"/>
</dbReference>
<keyword evidence="8 13" id="KW-0547">Nucleotide-binding</keyword>
<dbReference type="Proteomes" id="UP000017396">
    <property type="component" value="Chromosome"/>
</dbReference>
<evidence type="ECO:0000256" key="9">
    <source>
        <dbReference type="ARBA" id="ARBA00022840"/>
    </source>
</evidence>
<dbReference type="GO" id="GO:0004326">
    <property type="term" value="F:tetrahydrofolylpolyglutamate synthase activity"/>
    <property type="evidence" value="ECO:0007669"/>
    <property type="project" value="InterPro"/>
</dbReference>
<evidence type="ECO:0000313" key="15">
    <source>
        <dbReference type="EMBL" id="AGY58665.1"/>
    </source>
</evidence>
<dbReference type="InterPro" id="IPR004101">
    <property type="entry name" value="Mur_ligase_C"/>
</dbReference>
<accession>U5QLU9</accession>
<dbReference type="OrthoDB" id="9803907at2"/>
<dbReference type="InterPro" id="IPR018109">
    <property type="entry name" value="Folylpolyglutamate_synth_CS"/>
</dbReference>
<protein>
    <recommendedName>
        <fullName evidence="6">Cyanophycin synthetase</fullName>
        <ecNumber evidence="5">6.3.2.29</ecNumber>
        <ecNumber evidence="4">6.3.2.30</ecNumber>
    </recommendedName>
    <alternativeName>
        <fullName evidence="10">Cyanophycin synthase</fullName>
    </alternativeName>
</protein>
<dbReference type="SUPFAM" id="SSF53623">
    <property type="entry name" value="MurD-like peptide ligases, catalytic domain"/>
    <property type="match status" value="1"/>
</dbReference>
<evidence type="ECO:0000256" key="6">
    <source>
        <dbReference type="ARBA" id="ARBA00022036"/>
    </source>
</evidence>
<dbReference type="PANTHER" id="PTHR23135:SF18">
    <property type="entry name" value="CYANOPHYCIN SYNTHETASE"/>
    <property type="match status" value="1"/>
</dbReference>
<dbReference type="HOGENOM" id="CLU_016806_0_0_3"/>
<dbReference type="InterPro" id="IPR013221">
    <property type="entry name" value="Mur_ligase_cen"/>
</dbReference>
<comment type="similarity">
    <text evidence="2">In the C-terminal section; belongs to the MurCDEF family.</text>
</comment>
<comment type="subunit">
    <text evidence="3">Homodimer.</text>
</comment>
<evidence type="ECO:0000256" key="3">
    <source>
        <dbReference type="ARBA" id="ARBA00011738"/>
    </source>
</evidence>
<evidence type="ECO:0000256" key="12">
    <source>
        <dbReference type="ARBA" id="ARBA00048425"/>
    </source>
</evidence>
<sequence>MRILQTRALKGPNYWSIRRHKLIVMQLDLEELEEKPTNLIPGFYDRLLALLPSLMKHGCSEGRDGAFMERVAEGTWMGHVIEHVALELQTLAGMDVAFGRTRQTAHYGVYNVVFSYVEEAAGRYAGRAAVRICRALAAGEVYDELDQDIQELREIREEVRFGPSTASIVEEALARGIPYIRLSEKSLVQLGYGIHQKRIQATTTTNTSIIATELASDKTATKKLLGGMGIPVPKGTTVRRLSELEEAIADIGGYPVVIKPLDANHGKGITVNIRDLATAQSAYEAAQEFSREAKEVIVEQYITGRDYRILVINHRVVAVAERVPAHVTGDGQSTIQELIERVNRDPRRGYGHENVLTLIATDEMTQRLLELRGLSLETVLPAGEICYLKSTANLSTGGTAIDRTDVLHPDNAFLAERVSRNIGLDICGIDLICPDISQPISEVGGAVIEVNAAPGFRMHVAPSEGLPRNVAEPVVDMLFPPGSRTRIPIIAITGTNGKTTTTRLIAHILRGVGVRVGYTTTDGVYIQNQKVMTGDMTGPFSAQLVLKDPTVECAVLETARGGILREGLGFPECDIAVVLNVTEDHLGLKDIETLEDLARVKSVVPESVHSGGYAILNADDALVADMAHDAKATVAYFSLDPKNPILIEHAERGGTAAVFEDGYISILKGAWKLRIERVVNIPVTLSGRAVFMIQNALAATLATFLHGVKIDDIRAGLGSFVPSAAQTPGRLNLFTVGNYEVMVDYAHNPAGYEAIQRVLERMDHPRKIGVIGGAGDRRDNDLRKLGFLAAGMFDAVVVKEDDDRRGRASGETADLIIEGIEQANPDLPYQRILAETEAIETTLGKAAPGELIVIFPADVQRTIEIISRFKEASEPVRLR</sequence>
<evidence type="ECO:0000256" key="5">
    <source>
        <dbReference type="ARBA" id="ARBA00013005"/>
    </source>
</evidence>
<dbReference type="KEGG" id="glj:GKIL_2419"/>
<dbReference type="Pfam" id="PF02875">
    <property type="entry name" value="Mur_ligase_C"/>
    <property type="match status" value="1"/>
</dbReference>
<dbReference type="eggNOG" id="COG0769">
    <property type="taxonomic scope" value="Bacteria"/>
</dbReference>
<evidence type="ECO:0000256" key="13">
    <source>
        <dbReference type="PROSITE-ProRule" id="PRU00409"/>
    </source>
</evidence>
<evidence type="ECO:0000256" key="4">
    <source>
        <dbReference type="ARBA" id="ARBA00012968"/>
    </source>
</evidence>
<dbReference type="AlphaFoldDB" id="U5QLU9"/>
<dbReference type="EMBL" id="CP003587">
    <property type="protein sequence ID" value="AGY58665.1"/>
    <property type="molecule type" value="Genomic_DNA"/>
</dbReference>
<dbReference type="PATRIC" id="fig|1183438.3.peg.2377"/>
<dbReference type="InterPro" id="IPR044019">
    <property type="entry name" value="Cyanophycin_syn_N"/>
</dbReference>
<comment type="function">
    <text evidence="1">Catalyzes the ATP-dependent polymerization of arginine and aspartate to multi-L-arginyl-poly-L-aspartic acid (cyanophycin; a water-insoluble reserve polymer).</text>
</comment>
<dbReference type="GO" id="GO:0005524">
    <property type="term" value="F:ATP binding"/>
    <property type="evidence" value="ECO:0007669"/>
    <property type="project" value="UniProtKB-UniRule"/>
</dbReference>
<dbReference type="NCBIfam" id="NF010623">
    <property type="entry name" value="PRK14016.1"/>
    <property type="match status" value="1"/>
</dbReference>
<keyword evidence="9 13" id="KW-0067">ATP-binding</keyword>
<dbReference type="InterPro" id="IPR036565">
    <property type="entry name" value="Mur-like_cat_sf"/>
</dbReference>
<dbReference type="PROSITE" id="PS50975">
    <property type="entry name" value="ATP_GRASP"/>
    <property type="match status" value="1"/>
</dbReference>
<dbReference type="GO" id="GO:0071160">
    <property type="term" value="F:cyanophycin synthetase activity (L-aspartate-adding)"/>
    <property type="evidence" value="ECO:0007669"/>
    <property type="project" value="UniProtKB-EC"/>
</dbReference>
<comment type="catalytic activity">
    <reaction evidence="12">
        <text>[L-4-(L-arginin-2-N-yl)aspartate](n) + L-aspartate + ATP = [L-4-(L-arginin-2-N-yl)aspartate](n)-L-aspartate + ADP + phosphate + H(+)</text>
        <dbReference type="Rhea" id="RHEA:13277"/>
        <dbReference type="Rhea" id="RHEA-COMP:13728"/>
        <dbReference type="Rhea" id="RHEA-COMP:13733"/>
        <dbReference type="ChEBI" id="CHEBI:15378"/>
        <dbReference type="ChEBI" id="CHEBI:29991"/>
        <dbReference type="ChEBI" id="CHEBI:30616"/>
        <dbReference type="ChEBI" id="CHEBI:43474"/>
        <dbReference type="ChEBI" id="CHEBI:137986"/>
        <dbReference type="ChEBI" id="CHEBI:137990"/>
        <dbReference type="ChEBI" id="CHEBI:456216"/>
        <dbReference type="EC" id="6.3.2.29"/>
    </reaction>
</comment>
<evidence type="ECO:0000256" key="7">
    <source>
        <dbReference type="ARBA" id="ARBA00022598"/>
    </source>
</evidence>
<keyword evidence="7" id="KW-0436">Ligase</keyword>
<reference evidence="15 16" key="1">
    <citation type="journal article" date="2013" name="PLoS ONE">
        <title>Cultivation and Complete Genome Sequencing of Gloeobacter kilaueensis sp. nov., from a Lava Cave in Kilauea Caldera, Hawai'i.</title>
        <authorList>
            <person name="Saw J.H."/>
            <person name="Schatz M."/>
            <person name="Brown M.V."/>
            <person name="Kunkel D.D."/>
            <person name="Foster J.S."/>
            <person name="Shick H."/>
            <person name="Christensen S."/>
            <person name="Hou S."/>
            <person name="Wan X."/>
            <person name="Donachie S.P."/>
        </authorList>
    </citation>
    <scope>NUCLEOTIDE SEQUENCE [LARGE SCALE GENOMIC DNA]</scope>
    <source>
        <strain evidence="16">JS</strain>
    </source>
</reference>
<dbReference type="GO" id="GO:0046872">
    <property type="term" value="F:metal ion binding"/>
    <property type="evidence" value="ECO:0007669"/>
    <property type="project" value="InterPro"/>
</dbReference>
<dbReference type="Pfam" id="PF08443">
    <property type="entry name" value="RimK"/>
    <property type="match status" value="1"/>
</dbReference>
<evidence type="ECO:0000256" key="11">
    <source>
        <dbReference type="ARBA" id="ARBA00048094"/>
    </source>
</evidence>
<dbReference type="GO" id="GO:0071161">
    <property type="term" value="F:cyanophycin synthetase activity (L-arginine-adding)"/>
    <property type="evidence" value="ECO:0007669"/>
    <property type="project" value="UniProtKB-EC"/>
</dbReference>
<dbReference type="eggNOG" id="COG0189">
    <property type="taxonomic scope" value="Bacteria"/>
</dbReference>
<dbReference type="InterPro" id="IPR011761">
    <property type="entry name" value="ATP-grasp"/>
</dbReference>
<dbReference type="NCBIfam" id="TIGR02068">
    <property type="entry name" value="cya_phycin_syn"/>
    <property type="match status" value="1"/>
</dbReference>
<organism evidence="15 16">
    <name type="scientific">Gloeobacter kilaueensis (strain ATCC BAA-2537 / CCAP 1431/1 / ULC 316 / JS1)</name>
    <dbReference type="NCBI Taxonomy" id="1183438"/>
    <lineage>
        <taxon>Bacteria</taxon>
        <taxon>Bacillati</taxon>
        <taxon>Cyanobacteriota</taxon>
        <taxon>Cyanophyceae</taxon>
        <taxon>Gloeobacterales</taxon>
        <taxon>Gloeobacteraceae</taxon>
        <taxon>Gloeobacter</taxon>
    </lineage>
</organism>
<dbReference type="STRING" id="1183438.GKIL_2419"/>
<dbReference type="Pfam" id="PF08245">
    <property type="entry name" value="Mur_ligase_M"/>
    <property type="match status" value="1"/>
</dbReference>
<keyword evidence="16" id="KW-1185">Reference proteome</keyword>
<dbReference type="Gene3D" id="3.40.1190.10">
    <property type="entry name" value="Mur-like, catalytic domain"/>
    <property type="match status" value="1"/>
</dbReference>
<dbReference type="EC" id="6.3.2.30" evidence="4"/>
<comment type="catalytic activity">
    <reaction evidence="11">
        <text>[L-4-(L-arginin-2-N-yl)aspartate](n)-L-aspartate + L-arginine + ATP = [L-4-(L-arginin-2-N-yl)aspartate](n+1) + ADP + phosphate + H(+)</text>
        <dbReference type="Rhea" id="RHEA:23888"/>
        <dbReference type="Rhea" id="RHEA-COMP:13732"/>
        <dbReference type="Rhea" id="RHEA-COMP:13733"/>
        <dbReference type="ChEBI" id="CHEBI:15378"/>
        <dbReference type="ChEBI" id="CHEBI:30616"/>
        <dbReference type="ChEBI" id="CHEBI:32682"/>
        <dbReference type="ChEBI" id="CHEBI:43474"/>
        <dbReference type="ChEBI" id="CHEBI:137986"/>
        <dbReference type="ChEBI" id="CHEBI:137990"/>
        <dbReference type="ChEBI" id="CHEBI:456216"/>
        <dbReference type="EC" id="6.3.2.30"/>
    </reaction>
</comment>
<dbReference type="Gene3D" id="3.30.470.20">
    <property type="entry name" value="ATP-grasp fold, B domain"/>
    <property type="match status" value="2"/>
</dbReference>
<feature type="domain" description="ATP-grasp" evidence="14">
    <location>
        <begin position="222"/>
        <end position="479"/>
    </location>
</feature>
<evidence type="ECO:0000256" key="8">
    <source>
        <dbReference type="ARBA" id="ARBA00022741"/>
    </source>
</evidence>
<dbReference type="EC" id="6.3.2.29" evidence="5"/>